<evidence type="ECO:0000313" key="3">
    <source>
        <dbReference type="Proteomes" id="UP000494111"/>
    </source>
</evidence>
<dbReference type="InterPro" id="IPR007298">
    <property type="entry name" value="Cu-R_lipoprotein_NlpE"/>
</dbReference>
<dbReference type="Gene3D" id="2.40.128.300">
    <property type="match status" value="1"/>
</dbReference>
<name>A0A6S6ZTE7_9BURK</name>
<dbReference type="RefSeq" id="WP_175196247.1">
    <property type="nucleotide sequence ID" value="NZ_CADIJO010000006.1"/>
</dbReference>
<reference evidence="2 3" key="1">
    <citation type="submission" date="2020-04" db="EMBL/GenBank/DDBJ databases">
        <authorList>
            <person name="De Canck E."/>
        </authorList>
    </citation>
    <scope>NUCLEOTIDE SEQUENCE [LARGE SCALE GENOMIC DNA]</scope>
    <source>
        <strain evidence="2 3">LMG 3458</strain>
    </source>
</reference>
<evidence type="ECO:0000313" key="2">
    <source>
        <dbReference type="EMBL" id="CAB3695803.1"/>
    </source>
</evidence>
<sequence length="262" mass="27351">MAARVDILSRPRKLSIVGLLLAGTVLGAAGCAQQRTEGYYDPPVESTVTDAQYQGSGAGYRTVLRAPSQVQIALKPDQKKTQAQSGQPAQGGSITEDGQAVPEGTESASASSAGSAPAPVTAPAGGATQSATANSLVPQPQTYMGTLPCFSPAMQCTAQRVTLTLAPNGRWRGRTAYLEDAAKKAAPVVEQGCWDATDERPPRVILLDGQGNVRVEFLVAANNVLRVRSIGGQTPNLNYNLTRQPDLDPIDELAKANAPQCP</sequence>
<dbReference type="PROSITE" id="PS51257">
    <property type="entry name" value="PROKAR_LIPOPROTEIN"/>
    <property type="match status" value="1"/>
</dbReference>
<dbReference type="Pfam" id="PF04170">
    <property type="entry name" value="NlpE"/>
    <property type="match status" value="1"/>
</dbReference>
<feature type="compositionally biased region" description="Low complexity" evidence="1">
    <location>
        <begin position="102"/>
        <end position="128"/>
    </location>
</feature>
<proteinExistence type="predicted"/>
<protein>
    <submittedName>
        <fullName evidence="2">Uncharacterized protein</fullName>
    </submittedName>
</protein>
<accession>A0A6S6ZTE7</accession>
<dbReference type="Proteomes" id="UP000494111">
    <property type="component" value="Unassembled WGS sequence"/>
</dbReference>
<feature type="compositionally biased region" description="Low complexity" evidence="1">
    <location>
        <begin position="82"/>
        <end position="93"/>
    </location>
</feature>
<feature type="region of interest" description="Disordered" evidence="1">
    <location>
        <begin position="74"/>
        <end position="132"/>
    </location>
</feature>
<dbReference type="AlphaFoldDB" id="A0A6S6ZTE7"/>
<dbReference type="EMBL" id="CADIJO010000006">
    <property type="protein sequence ID" value="CAB3695803.1"/>
    <property type="molecule type" value="Genomic_DNA"/>
</dbReference>
<evidence type="ECO:0000256" key="1">
    <source>
        <dbReference type="SAM" id="MobiDB-lite"/>
    </source>
</evidence>
<dbReference type="InterPro" id="IPR043176">
    <property type="entry name" value="NlpE_N_sf"/>
</dbReference>
<gene>
    <name evidence="2" type="ORF">LMG3458_02377</name>
</gene>
<organism evidence="2 3">
    <name type="scientific">Achromobacter deleyi</name>
    <dbReference type="NCBI Taxonomy" id="1353891"/>
    <lineage>
        <taxon>Bacteria</taxon>
        <taxon>Pseudomonadati</taxon>
        <taxon>Pseudomonadota</taxon>
        <taxon>Betaproteobacteria</taxon>
        <taxon>Burkholderiales</taxon>
        <taxon>Alcaligenaceae</taxon>
        <taxon>Achromobacter</taxon>
    </lineage>
</organism>